<evidence type="ECO:0000313" key="2">
    <source>
        <dbReference type="Proteomes" id="UP001165064"/>
    </source>
</evidence>
<sequence>MKFSTTFIALVASTVLASPFPDESLTTLVTVTTSSAPETTGSSDSTNTDAVQKAAKKPNNDKSSSSSSSQKCSALRKNGNVVIKGRPCKIVDISTSKTGTIVVGTDIFTQAKLQDSCTQNMQVPSITRADYQLLDIENGYMELLTEAKLPKSDLKVPTGELGNKLQQELDAGKDLTITVMSSMGEDAVISYKETPKGH</sequence>
<gene>
    <name evidence="1" type="ORF">Amon02_000716600</name>
</gene>
<protein>
    <submittedName>
        <fullName evidence="1">Unnamed protein product</fullName>
    </submittedName>
</protein>
<reference evidence="1" key="1">
    <citation type="submission" date="2023-04" db="EMBL/GenBank/DDBJ databases">
        <title>Ambrosiozyma monospora NBRC 10751.</title>
        <authorList>
            <person name="Ichikawa N."/>
            <person name="Sato H."/>
            <person name="Tonouchi N."/>
        </authorList>
    </citation>
    <scope>NUCLEOTIDE SEQUENCE</scope>
    <source>
        <strain evidence="1">NBRC 10751</strain>
    </source>
</reference>
<evidence type="ECO:0000313" key="1">
    <source>
        <dbReference type="EMBL" id="GME84873.1"/>
    </source>
</evidence>
<dbReference type="Proteomes" id="UP001165064">
    <property type="component" value="Unassembled WGS sequence"/>
</dbReference>
<comment type="caution">
    <text evidence="1">The sequence shown here is derived from an EMBL/GenBank/DDBJ whole genome shotgun (WGS) entry which is preliminary data.</text>
</comment>
<name>A0ACB5TBG7_AMBMO</name>
<accession>A0ACB5TBG7</accession>
<keyword evidence="2" id="KW-1185">Reference proteome</keyword>
<organism evidence="1 2">
    <name type="scientific">Ambrosiozyma monospora</name>
    <name type="common">Yeast</name>
    <name type="synonym">Endomycopsis monosporus</name>
    <dbReference type="NCBI Taxonomy" id="43982"/>
    <lineage>
        <taxon>Eukaryota</taxon>
        <taxon>Fungi</taxon>
        <taxon>Dikarya</taxon>
        <taxon>Ascomycota</taxon>
        <taxon>Saccharomycotina</taxon>
        <taxon>Pichiomycetes</taxon>
        <taxon>Pichiales</taxon>
        <taxon>Pichiaceae</taxon>
        <taxon>Ambrosiozyma</taxon>
    </lineage>
</organism>
<proteinExistence type="predicted"/>
<dbReference type="EMBL" id="BSXS01005870">
    <property type="protein sequence ID" value="GME84873.1"/>
    <property type="molecule type" value="Genomic_DNA"/>
</dbReference>